<dbReference type="EMBL" id="SRLO01000039">
    <property type="protein sequence ID" value="TNN82474.1"/>
    <property type="molecule type" value="Genomic_DNA"/>
</dbReference>
<comment type="caution">
    <text evidence="2">The sequence shown here is derived from an EMBL/GenBank/DDBJ whole genome shotgun (WGS) entry which is preliminary data.</text>
</comment>
<dbReference type="Proteomes" id="UP000314294">
    <property type="component" value="Unassembled WGS sequence"/>
</dbReference>
<feature type="region of interest" description="Disordered" evidence="1">
    <location>
        <begin position="99"/>
        <end position="119"/>
    </location>
</feature>
<evidence type="ECO:0000256" key="1">
    <source>
        <dbReference type="SAM" id="MobiDB-lite"/>
    </source>
</evidence>
<organism evidence="2 3">
    <name type="scientific">Liparis tanakae</name>
    <name type="common">Tanaka's snailfish</name>
    <dbReference type="NCBI Taxonomy" id="230148"/>
    <lineage>
        <taxon>Eukaryota</taxon>
        <taxon>Metazoa</taxon>
        <taxon>Chordata</taxon>
        <taxon>Craniata</taxon>
        <taxon>Vertebrata</taxon>
        <taxon>Euteleostomi</taxon>
        <taxon>Actinopterygii</taxon>
        <taxon>Neopterygii</taxon>
        <taxon>Teleostei</taxon>
        <taxon>Neoteleostei</taxon>
        <taxon>Acanthomorphata</taxon>
        <taxon>Eupercaria</taxon>
        <taxon>Perciformes</taxon>
        <taxon>Cottioidei</taxon>
        <taxon>Cottales</taxon>
        <taxon>Liparidae</taxon>
        <taxon>Liparis</taxon>
    </lineage>
</organism>
<dbReference type="AlphaFoldDB" id="A0A4Z2IY75"/>
<reference evidence="2 3" key="1">
    <citation type="submission" date="2019-03" db="EMBL/GenBank/DDBJ databases">
        <title>First draft genome of Liparis tanakae, snailfish: a comprehensive survey of snailfish specific genes.</title>
        <authorList>
            <person name="Kim W."/>
            <person name="Song I."/>
            <person name="Jeong J.-H."/>
            <person name="Kim D."/>
            <person name="Kim S."/>
            <person name="Ryu S."/>
            <person name="Song J.Y."/>
            <person name="Lee S.K."/>
        </authorList>
    </citation>
    <scope>NUCLEOTIDE SEQUENCE [LARGE SCALE GENOMIC DNA]</scope>
    <source>
        <tissue evidence="2">Muscle</tissue>
    </source>
</reference>
<evidence type="ECO:0000313" key="2">
    <source>
        <dbReference type="EMBL" id="TNN82474.1"/>
    </source>
</evidence>
<evidence type="ECO:0000313" key="3">
    <source>
        <dbReference type="Proteomes" id="UP000314294"/>
    </source>
</evidence>
<accession>A0A4Z2IY75</accession>
<keyword evidence="3" id="KW-1185">Reference proteome</keyword>
<name>A0A4Z2IY75_9TELE</name>
<feature type="region of interest" description="Disordered" evidence="1">
    <location>
        <begin position="36"/>
        <end position="62"/>
    </location>
</feature>
<feature type="compositionally biased region" description="Polar residues" evidence="1">
    <location>
        <begin position="39"/>
        <end position="57"/>
    </location>
</feature>
<gene>
    <name evidence="2" type="ORF">EYF80_007309</name>
</gene>
<protein>
    <submittedName>
        <fullName evidence="2">Uncharacterized protein</fullName>
    </submittedName>
</protein>
<sequence length="119" mass="13306">MRACALRAGSLMFWHSEPQLSVLELVLLQMRPCVPGESTEASRSQKSGDFSKNTSSLDMVRRRPPFSPPALLLAPFPVRGLKTPLFLFWELTKMADKNLSLSREPTSRNSGDTCQQVLN</sequence>
<proteinExistence type="predicted"/>